<evidence type="ECO:0000256" key="1">
    <source>
        <dbReference type="ARBA" id="ARBA00022737"/>
    </source>
</evidence>
<dbReference type="EMBL" id="JBHFEH010000064">
    <property type="protein sequence ID" value="KAL2049409.1"/>
    <property type="molecule type" value="Genomic_DNA"/>
</dbReference>
<reference evidence="5 6" key="1">
    <citation type="submission" date="2024-09" db="EMBL/GenBank/DDBJ databases">
        <title>Rethinking Asexuality: The Enigmatic Case of Functional Sexual Genes in Lepraria (Stereocaulaceae).</title>
        <authorList>
            <person name="Doellman M."/>
            <person name="Sun Y."/>
            <person name="Barcenas-Pena A."/>
            <person name="Lumbsch H.T."/>
            <person name="Grewe F."/>
        </authorList>
    </citation>
    <scope>NUCLEOTIDE SEQUENCE [LARGE SCALE GENOMIC DNA]</scope>
    <source>
        <strain evidence="5 6">Grewe 0041</strain>
    </source>
</reference>
<comment type="caution">
    <text evidence="5">The sequence shown here is derived from an EMBL/GenBank/DDBJ whole genome shotgun (WGS) entry which is preliminary data.</text>
</comment>
<gene>
    <name evidence="5" type="ORF">ABVK25_010313</name>
</gene>
<accession>A0ABR4AUP4</accession>
<organism evidence="5 6">
    <name type="scientific">Lepraria finkii</name>
    <dbReference type="NCBI Taxonomy" id="1340010"/>
    <lineage>
        <taxon>Eukaryota</taxon>
        <taxon>Fungi</taxon>
        <taxon>Dikarya</taxon>
        <taxon>Ascomycota</taxon>
        <taxon>Pezizomycotina</taxon>
        <taxon>Lecanoromycetes</taxon>
        <taxon>OSLEUM clade</taxon>
        <taxon>Lecanoromycetidae</taxon>
        <taxon>Lecanorales</taxon>
        <taxon>Lecanorineae</taxon>
        <taxon>Stereocaulaceae</taxon>
        <taxon>Lepraria</taxon>
    </lineage>
</organism>
<evidence type="ECO:0000259" key="4">
    <source>
        <dbReference type="Pfam" id="PF25000"/>
    </source>
</evidence>
<dbReference type="Gene3D" id="1.25.40.10">
    <property type="entry name" value="Tetratricopeptide repeat domain"/>
    <property type="match status" value="2"/>
</dbReference>
<feature type="compositionally biased region" description="Basic and acidic residues" evidence="3">
    <location>
        <begin position="631"/>
        <end position="647"/>
    </location>
</feature>
<dbReference type="Pfam" id="PF13374">
    <property type="entry name" value="TPR_10"/>
    <property type="match status" value="8"/>
</dbReference>
<dbReference type="InterPro" id="IPR056681">
    <property type="entry name" value="DUF7779"/>
</dbReference>
<evidence type="ECO:0000256" key="2">
    <source>
        <dbReference type="ARBA" id="ARBA00022803"/>
    </source>
</evidence>
<dbReference type="Proteomes" id="UP001590951">
    <property type="component" value="Unassembled WGS sequence"/>
</dbReference>
<keyword evidence="1" id="KW-0677">Repeat</keyword>
<sequence>MTTRNPNCKIYATVGSYELGAMTTDEAVTLILKTTGAHNVSDTSIRETAKPVVLTLGCLALAIVQAGAVIREGRCRMEEYCAIYSRRRQELLSQRAVQGEEDYRYTVYTTWEVSRKMIEEMPSEVARDAIGLLKIFSFLHYDGISEVIFRRAWENMRSTTPSDWMRSHQSDIILRQTSQEWDVYPFRAAVSLLLTFSLISRDNDDMISLHPLVHTWARDRLSPSDEETVWTQTTSTVALSIPWTFQTVDYRFRRSLVPHIDACLSSRNNGIFHLHDIGEDYQRMAAKFAIVYSEAGRVQEGLQLIEQVVEANKRTLGEEHPNTLRSIHNLAIRYSEAGRGQEGLQLIEQVVEATKRTLGEEHPDTLRSIHSLVIRYSEAGRGQEGLQLIEQVVEANKRTLGEEHPDTLRSIHNLAIRYSEAGRGQEGLQLIEQVVEANKRTLGEEHPDTLGSIHNLAIRYSEAGRGQEGLQLIEQVVEATKRTLGEEHPNTLRSIYSLAIRYSEAGRGQEGLQLIEQVVEARKRTLGEEHPDTLRSIYSLAIRYSEAGRGQEGLQLIEQVVEASKRTLGEEHPNTLRSIHSLANRYSEAGRGQEGLQLIEQVVEVTKRTLGEEHPDTLSSIHSLAISYSEAGRRRPNPEKKPRKETPLRYSDIIKRLLFSNLGRPSRIPAHET</sequence>
<keyword evidence="2" id="KW-0802">TPR repeat</keyword>
<keyword evidence="6" id="KW-1185">Reference proteome</keyword>
<feature type="domain" description="DUF7779" evidence="4">
    <location>
        <begin position="126"/>
        <end position="224"/>
    </location>
</feature>
<evidence type="ECO:0000313" key="5">
    <source>
        <dbReference type="EMBL" id="KAL2049409.1"/>
    </source>
</evidence>
<dbReference type="InterPro" id="IPR011990">
    <property type="entry name" value="TPR-like_helical_dom_sf"/>
</dbReference>
<proteinExistence type="predicted"/>
<dbReference type="Pfam" id="PF25000">
    <property type="entry name" value="DUF7779"/>
    <property type="match status" value="1"/>
</dbReference>
<protein>
    <recommendedName>
        <fullName evidence="4">DUF7779 domain-containing protein</fullName>
    </recommendedName>
</protein>
<feature type="region of interest" description="Disordered" evidence="3">
    <location>
        <begin position="627"/>
        <end position="647"/>
    </location>
</feature>
<evidence type="ECO:0000313" key="6">
    <source>
        <dbReference type="Proteomes" id="UP001590951"/>
    </source>
</evidence>
<dbReference type="PANTHER" id="PTHR45641:SF19">
    <property type="entry name" value="NEPHROCYSTIN-3"/>
    <property type="match status" value="1"/>
</dbReference>
<dbReference type="PRINTS" id="PR00381">
    <property type="entry name" value="KINESINLIGHT"/>
</dbReference>
<dbReference type="SUPFAM" id="SSF48452">
    <property type="entry name" value="TPR-like"/>
    <property type="match status" value="3"/>
</dbReference>
<evidence type="ECO:0000256" key="3">
    <source>
        <dbReference type="SAM" id="MobiDB-lite"/>
    </source>
</evidence>
<name>A0ABR4AUP4_9LECA</name>
<dbReference type="PANTHER" id="PTHR45641">
    <property type="entry name" value="TETRATRICOPEPTIDE REPEAT PROTEIN (AFU_ORTHOLOGUE AFUA_6G03870)"/>
    <property type="match status" value="1"/>
</dbReference>